<dbReference type="InterPro" id="IPR002100">
    <property type="entry name" value="TF_MADSbox"/>
</dbReference>
<organism evidence="8">
    <name type="scientific">Salvia splendens</name>
    <name type="common">Scarlet sage</name>
    <dbReference type="NCBI Taxonomy" id="180675"/>
    <lineage>
        <taxon>Eukaryota</taxon>
        <taxon>Viridiplantae</taxon>
        <taxon>Streptophyta</taxon>
        <taxon>Embryophyta</taxon>
        <taxon>Tracheophyta</taxon>
        <taxon>Spermatophyta</taxon>
        <taxon>Magnoliopsida</taxon>
        <taxon>eudicotyledons</taxon>
        <taxon>Gunneridae</taxon>
        <taxon>Pentapetalae</taxon>
        <taxon>asterids</taxon>
        <taxon>lamiids</taxon>
        <taxon>Lamiales</taxon>
        <taxon>Lamiaceae</taxon>
        <taxon>Nepetoideae</taxon>
        <taxon>Mentheae</taxon>
        <taxon>Salviinae</taxon>
        <taxon>Salvia</taxon>
        <taxon>Salvia subgen. Calosphace</taxon>
        <taxon>core Calosphace</taxon>
    </lineage>
</organism>
<evidence type="ECO:0000256" key="3">
    <source>
        <dbReference type="ARBA" id="ARBA00023125"/>
    </source>
</evidence>
<keyword evidence="9" id="KW-1185">Reference proteome</keyword>
<keyword evidence="6" id="KW-0472">Membrane</keyword>
<evidence type="ECO:0000256" key="1">
    <source>
        <dbReference type="ARBA" id="ARBA00004123"/>
    </source>
</evidence>
<reference evidence="8" key="1">
    <citation type="submission" date="2018-01" db="EMBL/GenBank/DDBJ databases">
        <authorList>
            <person name="Mao J.F."/>
        </authorList>
    </citation>
    <scope>NUCLEOTIDE SEQUENCE</scope>
    <source>
        <strain evidence="8">Huo1</strain>
        <tissue evidence="8">Leaf</tissue>
    </source>
</reference>
<keyword evidence="6" id="KW-1133">Transmembrane helix</keyword>
<dbReference type="PRINTS" id="PR00404">
    <property type="entry name" value="MADSDOMAIN"/>
</dbReference>
<feature type="transmembrane region" description="Helical" evidence="6">
    <location>
        <begin position="124"/>
        <end position="144"/>
    </location>
</feature>
<reference evidence="8" key="2">
    <citation type="submission" date="2020-08" db="EMBL/GenBank/DDBJ databases">
        <title>Plant Genome Project.</title>
        <authorList>
            <person name="Zhang R.-G."/>
        </authorList>
    </citation>
    <scope>NUCLEOTIDE SEQUENCE</scope>
    <source>
        <strain evidence="8">Huo1</strain>
        <tissue evidence="8">Leaf</tissue>
    </source>
</reference>
<dbReference type="InterPro" id="IPR046336">
    <property type="entry name" value="Lon_prtase_N_sf"/>
</dbReference>
<sequence>MIAIISNPPPLISLLSRPNPHSSFASPLICRRLRFQIRASSLELPLLPFPIDQVLIPSEVKSLHLYEARYIALLEESLFQKNRSFVHFVLDPIGLGGTSTEASFAARYGCLVTVEKVRFDASTYLLYALSLCLFILHPLSFFAGRKIRYRSIGSDKRCRSSKTVGVQKALNKFTMVRSKIKYELIADPRTRRETFKKRKSGLLKKLNELKTLCNVEACGFVMNEDGSQSQVWPSMPVASEVVRRFISLPSSSKTTNMVDQSGFLRQNLSRISKNLDRETRKVQHLEKELLLVECLAKEQVDISNSKELHEMLRLLGRKIDLVDRKIADVGPSSSVKAARARGSKLDLHLGKGKQPI</sequence>
<comment type="subcellular location">
    <subcellularLocation>
        <location evidence="1">Nucleus</location>
    </subcellularLocation>
</comment>
<dbReference type="Gene3D" id="2.30.130.40">
    <property type="entry name" value="LON domain-like"/>
    <property type="match status" value="1"/>
</dbReference>
<dbReference type="GO" id="GO:0045944">
    <property type="term" value="P:positive regulation of transcription by RNA polymerase II"/>
    <property type="evidence" value="ECO:0007669"/>
    <property type="project" value="InterPro"/>
</dbReference>
<keyword evidence="2" id="KW-0805">Transcription regulation</keyword>
<evidence type="ECO:0000256" key="6">
    <source>
        <dbReference type="SAM" id="Phobius"/>
    </source>
</evidence>
<dbReference type="PANTHER" id="PTHR46732">
    <property type="entry name" value="ATP-DEPENDENT PROTEASE LA (LON) DOMAIN PROTEIN"/>
    <property type="match status" value="1"/>
</dbReference>
<keyword evidence="4" id="KW-0804">Transcription</keyword>
<evidence type="ECO:0000256" key="4">
    <source>
        <dbReference type="ARBA" id="ARBA00023163"/>
    </source>
</evidence>
<dbReference type="PANTHER" id="PTHR46732:SF5">
    <property type="entry name" value="ATP-DEPENDENT PROTEASE LA (LON) DOMAIN PROTEIN"/>
    <property type="match status" value="1"/>
</dbReference>
<evidence type="ECO:0000256" key="5">
    <source>
        <dbReference type="ARBA" id="ARBA00023242"/>
    </source>
</evidence>
<dbReference type="Gene3D" id="3.40.1810.10">
    <property type="entry name" value="Transcription factor, MADS-box"/>
    <property type="match status" value="1"/>
</dbReference>
<keyword evidence="3" id="KW-0238">DNA-binding</keyword>
<dbReference type="InterPro" id="IPR033897">
    <property type="entry name" value="SRF-like_MADS-box"/>
</dbReference>
<dbReference type="GO" id="GO:0005634">
    <property type="term" value="C:nucleus"/>
    <property type="evidence" value="ECO:0007669"/>
    <property type="project" value="UniProtKB-SubCell"/>
</dbReference>
<keyword evidence="5" id="KW-0539">Nucleus</keyword>
<dbReference type="Pfam" id="PF00319">
    <property type="entry name" value="SRF-TF"/>
    <property type="match status" value="1"/>
</dbReference>
<dbReference type="AlphaFoldDB" id="A0A8X8W8G7"/>
<dbReference type="GO" id="GO:0000987">
    <property type="term" value="F:cis-regulatory region sequence-specific DNA binding"/>
    <property type="evidence" value="ECO:0007669"/>
    <property type="project" value="InterPro"/>
</dbReference>
<gene>
    <name evidence="8" type="ORF">SASPL_147979</name>
</gene>
<name>A0A8X8W8G7_SALSN</name>
<comment type="caution">
    <text evidence="8">The sequence shown here is derived from an EMBL/GenBank/DDBJ whole genome shotgun (WGS) entry which is preliminary data.</text>
</comment>
<dbReference type="SUPFAM" id="SSF88697">
    <property type="entry name" value="PUA domain-like"/>
    <property type="match status" value="1"/>
</dbReference>
<evidence type="ECO:0000259" key="7">
    <source>
        <dbReference type="PROSITE" id="PS50066"/>
    </source>
</evidence>
<dbReference type="GO" id="GO:0046983">
    <property type="term" value="F:protein dimerization activity"/>
    <property type="evidence" value="ECO:0007669"/>
    <property type="project" value="InterPro"/>
</dbReference>
<protein>
    <recommendedName>
        <fullName evidence="7">MADS-box domain-containing protein</fullName>
    </recommendedName>
</protein>
<accession>A0A8X8W8G7</accession>
<dbReference type="InterPro" id="IPR015947">
    <property type="entry name" value="PUA-like_sf"/>
</dbReference>
<feature type="domain" description="MADS-box" evidence="7">
    <location>
        <begin position="175"/>
        <end position="226"/>
    </location>
</feature>
<proteinExistence type="predicted"/>
<dbReference type="PROSITE" id="PS50066">
    <property type="entry name" value="MADS_BOX_2"/>
    <property type="match status" value="1"/>
</dbReference>
<evidence type="ECO:0000256" key="2">
    <source>
        <dbReference type="ARBA" id="ARBA00023015"/>
    </source>
</evidence>
<dbReference type="GO" id="GO:0000981">
    <property type="term" value="F:DNA-binding transcription factor activity, RNA polymerase II-specific"/>
    <property type="evidence" value="ECO:0007669"/>
    <property type="project" value="InterPro"/>
</dbReference>
<dbReference type="Proteomes" id="UP000298416">
    <property type="component" value="Unassembled WGS sequence"/>
</dbReference>
<evidence type="ECO:0000313" key="8">
    <source>
        <dbReference type="EMBL" id="KAG6390247.1"/>
    </source>
</evidence>
<dbReference type="SMART" id="SM00432">
    <property type="entry name" value="MADS"/>
    <property type="match status" value="1"/>
</dbReference>
<dbReference type="CDD" id="cd00266">
    <property type="entry name" value="MADS_SRF_like"/>
    <property type="match status" value="1"/>
</dbReference>
<evidence type="ECO:0000313" key="9">
    <source>
        <dbReference type="Proteomes" id="UP000298416"/>
    </source>
</evidence>
<dbReference type="EMBL" id="PNBA02000019">
    <property type="protein sequence ID" value="KAG6390247.1"/>
    <property type="molecule type" value="Genomic_DNA"/>
</dbReference>
<dbReference type="SUPFAM" id="SSF55455">
    <property type="entry name" value="SRF-like"/>
    <property type="match status" value="1"/>
</dbReference>
<keyword evidence="6" id="KW-0812">Transmembrane</keyword>
<dbReference type="InterPro" id="IPR036879">
    <property type="entry name" value="TF_MADSbox_sf"/>
</dbReference>